<evidence type="ECO:0000313" key="2">
    <source>
        <dbReference type="EMBL" id="SAL06114.1"/>
    </source>
</evidence>
<name>A0A158EH23_9BURK</name>
<proteinExistence type="predicted"/>
<dbReference type="Proteomes" id="UP000071859">
    <property type="component" value="Unassembled WGS sequence"/>
</dbReference>
<comment type="caution">
    <text evidence="2">The sequence shown here is derived from an EMBL/GenBank/DDBJ whole genome shotgun (WGS) entry which is preliminary data.</text>
</comment>
<evidence type="ECO:0000313" key="3">
    <source>
        <dbReference type="Proteomes" id="UP000071859"/>
    </source>
</evidence>
<gene>
    <name evidence="2" type="ORF">AWB78_07884</name>
</gene>
<feature type="region of interest" description="Disordered" evidence="1">
    <location>
        <begin position="12"/>
        <end position="31"/>
    </location>
</feature>
<accession>A0A158EH23</accession>
<dbReference type="RefSeq" id="WP_157697773.1">
    <property type="nucleotide sequence ID" value="NZ_FCOX02000101.1"/>
</dbReference>
<reference evidence="2" key="1">
    <citation type="submission" date="2016-01" db="EMBL/GenBank/DDBJ databases">
        <authorList>
            <person name="Peeters C."/>
        </authorList>
    </citation>
    <scope>NUCLEOTIDE SEQUENCE</scope>
    <source>
        <strain evidence="2">LMG 29321</strain>
    </source>
</reference>
<protein>
    <submittedName>
        <fullName evidence="2">Uncharacterized protein</fullName>
    </submittedName>
</protein>
<dbReference type="AlphaFoldDB" id="A0A158EH23"/>
<organism evidence="2 3">
    <name type="scientific">Caballeronia calidae</name>
    <dbReference type="NCBI Taxonomy" id="1777139"/>
    <lineage>
        <taxon>Bacteria</taxon>
        <taxon>Pseudomonadati</taxon>
        <taxon>Pseudomonadota</taxon>
        <taxon>Betaproteobacteria</taxon>
        <taxon>Burkholderiales</taxon>
        <taxon>Burkholderiaceae</taxon>
        <taxon>Caballeronia</taxon>
    </lineage>
</organism>
<keyword evidence="3" id="KW-1185">Reference proteome</keyword>
<sequence length="299" mass="33066">MNLSYKLVNPYQNPYLNDPPPSNVKQSLCDSRKSTGAPLGVLSGLPNNKTAFLSTQQRSARTDEEIKAADEAALQWAIEESRKTYAAETRQQARRALSSHAKSASSDFKTHAALPEKDKVDGAWMSAFLHRYAQMSDDERASTHKALSEKFSIFWKPEEGVFKRISIEQEPAAVSRNLAKLCDWLTAFQHDSSNIDESLSAIEVAQGTRGPNNRLTKDGPPDSDAEIQASLRQLFPKPVHGVTIEWCGGEFVVKEEPEVEKPEANKQSADAVFDMDRAHTIQAFSEICAALNMGVRTNG</sequence>
<evidence type="ECO:0000256" key="1">
    <source>
        <dbReference type="SAM" id="MobiDB-lite"/>
    </source>
</evidence>
<dbReference type="EMBL" id="FCOX02000101">
    <property type="protein sequence ID" value="SAL06114.1"/>
    <property type="molecule type" value="Genomic_DNA"/>
</dbReference>